<evidence type="ECO:0000256" key="1">
    <source>
        <dbReference type="ARBA" id="ARBA00022676"/>
    </source>
</evidence>
<protein>
    <recommendedName>
        <fullName evidence="4">S-methyl-5'-thioadenosine phosphorylase</fullName>
        <ecNumber evidence="4">2.4.2.28</ecNumber>
    </recommendedName>
    <alternativeName>
        <fullName evidence="4">5'-methylthioadenosine phosphorylase</fullName>
        <shortName evidence="4">MTA phosphorylase</shortName>
        <shortName evidence="4">MTAP</shortName>
    </alternativeName>
</protein>
<evidence type="ECO:0000256" key="3">
    <source>
        <dbReference type="ARBA" id="ARBA00022726"/>
    </source>
</evidence>
<dbReference type="GO" id="GO:0019509">
    <property type="term" value="P:L-methionine salvage from methylthioadenosine"/>
    <property type="evidence" value="ECO:0007669"/>
    <property type="project" value="UniProtKB-UniRule"/>
</dbReference>
<keyword evidence="1 4" id="KW-0328">Glycosyltransferase</keyword>
<dbReference type="SUPFAM" id="SSF53167">
    <property type="entry name" value="Purine and uridine phosphorylases"/>
    <property type="match status" value="1"/>
</dbReference>
<dbReference type="PANTHER" id="PTHR42679">
    <property type="entry name" value="S-METHYL-5'-THIOADENOSINE PHOSPHORYLASE"/>
    <property type="match status" value="1"/>
</dbReference>
<dbReference type="Gene3D" id="3.40.50.1580">
    <property type="entry name" value="Nucleoside phosphorylase domain"/>
    <property type="match status" value="1"/>
</dbReference>
<feature type="binding site" evidence="4">
    <location>
        <begin position="210"/>
        <end position="212"/>
    </location>
    <ligand>
        <name>substrate</name>
    </ligand>
</feature>
<feature type="domain" description="Nucleoside phosphorylase" evidence="5">
    <location>
        <begin position="6"/>
        <end position="228"/>
    </location>
</feature>
<dbReference type="UniPathway" id="UPA00904">
    <property type="reaction ID" value="UER00873"/>
</dbReference>
<dbReference type="GO" id="GO:0017061">
    <property type="term" value="F:S-methyl-5-thioadenosine phosphorylase activity"/>
    <property type="evidence" value="ECO:0007669"/>
    <property type="project" value="UniProtKB-UniRule"/>
</dbReference>
<dbReference type="InterPro" id="IPR010044">
    <property type="entry name" value="MTAP"/>
</dbReference>
<dbReference type="GO" id="GO:0006166">
    <property type="term" value="P:purine ribonucleoside salvage"/>
    <property type="evidence" value="ECO:0007669"/>
    <property type="project" value="UniProtKB-KW"/>
</dbReference>
<keyword evidence="7" id="KW-1185">Reference proteome</keyword>
<evidence type="ECO:0000313" key="6">
    <source>
        <dbReference type="EMBL" id="ARE85312.1"/>
    </source>
</evidence>
<dbReference type="InterPro" id="IPR000845">
    <property type="entry name" value="Nucleoside_phosphorylase_d"/>
</dbReference>
<dbReference type="Pfam" id="PF01048">
    <property type="entry name" value="PNP_UDP_1"/>
    <property type="match status" value="1"/>
</dbReference>
<evidence type="ECO:0000256" key="2">
    <source>
        <dbReference type="ARBA" id="ARBA00022679"/>
    </source>
</evidence>
<feature type="binding site" evidence="4">
    <location>
        <begin position="54"/>
        <end position="55"/>
    </location>
    <ligand>
        <name>phosphate</name>
        <dbReference type="ChEBI" id="CHEBI:43474"/>
    </ligand>
</feature>
<dbReference type="PANTHER" id="PTHR42679:SF2">
    <property type="entry name" value="S-METHYL-5'-THIOADENOSINE PHOSPHORYLASE"/>
    <property type="match status" value="1"/>
</dbReference>
<dbReference type="HAMAP" id="MF_01963">
    <property type="entry name" value="MTAP"/>
    <property type="match status" value="1"/>
</dbReference>
<dbReference type="EMBL" id="CP020474">
    <property type="protein sequence ID" value="ARE85312.1"/>
    <property type="molecule type" value="Genomic_DNA"/>
</dbReference>
<dbReference type="AlphaFoldDB" id="A0A1V0RUR1"/>
<keyword evidence="2 4" id="KW-0808">Transferase</keyword>
<dbReference type="KEGG" id="rmm:ROSMUCSMR3_03864"/>
<comment type="subunit">
    <text evidence="4">Homohexamer. Dimer of a homotrimer.</text>
</comment>
<organism evidence="6 7">
    <name type="scientific">Roseovarius mucosus</name>
    <dbReference type="NCBI Taxonomy" id="215743"/>
    <lineage>
        <taxon>Bacteria</taxon>
        <taxon>Pseudomonadati</taxon>
        <taxon>Pseudomonadota</taxon>
        <taxon>Alphaproteobacteria</taxon>
        <taxon>Rhodobacterales</taxon>
        <taxon>Roseobacteraceae</taxon>
        <taxon>Roseovarius</taxon>
    </lineage>
</organism>
<dbReference type="OrthoDB" id="1523230at2"/>
<dbReference type="GO" id="GO:0005829">
    <property type="term" value="C:cytosol"/>
    <property type="evidence" value="ECO:0007669"/>
    <property type="project" value="TreeGrafter"/>
</dbReference>
<feature type="site" description="Important for substrate specificity" evidence="4">
    <location>
        <position position="223"/>
    </location>
</feature>
<dbReference type="EC" id="2.4.2.28" evidence="4"/>
<feature type="site" description="Important for substrate specificity" evidence="4">
    <location>
        <position position="167"/>
    </location>
</feature>
<dbReference type="NCBIfam" id="TIGR01694">
    <property type="entry name" value="MTAP"/>
    <property type="match status" value="1"/>
</dbReference>
<dbReference type="InterPro" id="IPR035994">
    <property type="entry name" value="Nucleoside_phosphorylase_sf"/>
</dbReference>
<accession>A0A1V0RUR1</accession>
<evidence type="ECO:0000259" key="5">
    <source>
        <dbReference type="Pfam" id="PF01048"/>
    </source>
</evidence>
<proteinExistence type="inferred from homology"/>
<feature type="binding site" evidence="4">
    <location>
        <position position="186"/>
    </location>
    <ligand>
        <name>substrate</name>
    </ligand>
</feature>
<comment type="pathway">
    <text evidence="4">Amino-acid biosynthesis; L-methionine biosynthesis via salvage pathway; S-methyl-5-thio-alpha-D-ribose 1-phosphate from S-methyl-5'-thioadenosine (phosphorylase route): step 1/1.</text>
</comment>
<comment type="similarity">
    <text evidence="4">Belongs to the PNP/MTAP phosphorylase family. MTAP subfamily.</text>
</comment>
<feature type="binding site" evidence="4">
    <location>
        <position position="187"/>
    </location>
    <ligand>
        <name>phosphate</name>
        <dbReference type="ChEBI" id="CHEBI:43474"/>
    </ligand>
</feature>
<dbReference type="CDD" id="cd09010">
    <property type="entry name" value="MTAP_SsMTAPII_like_MTIP"/>
    <property type="match status" value="1"/>
</dbReference>
<keyword evidence="3 4" id="KW-0660">Purine salvage</keyword>
<feature type="binding site" evidence="4">
    <location>
        <position position="12"/>
    </location>
    <ligand>
        <name>phosphate</name>
        <dbReference type="ChEBI" id="CHEBI:43474"/>
    </ligand>
</feature>
<dbReference type="FunFam" id="3.40.50.1580:FF:000012">
    <property type="entry name" value="Probable 6-oxopurine nucleoside phosphorylase"/>
    <property type="match status" value="1"/>
</dbReference>
<gene>
    <name evidence="4 6" type="primary">mtnP</name>
    <name evidence="6" type="ORF">ROSMUCSMR3_03864</name>
</gene>
<dbReference type="Proteomes" id="UP000192273">
    <property type="component" value="Chromosome"/>
</dbReference>
<name>A0A1V0RUR1_9RHOB</name>
<comment type="catalytic activity">
    <reaction evidence="4">
        <text>S-methyl-5'-thioadenosine + phosphate = 5-(methylsulfanyl)-alpha-D-ribose 1-phosphate + adenine</text>
        <dbReference type="Rhea" id="RHEA:11852"/>
        <dbReference type="ChEBI" id="CHEBI:16708"/>
        <dbReference type="ChEBI" id="CHEBI:17509"/>
        <dbReference type="ChEBI" id="CHEBI:43474"/>
        <dbReference type="ChEBI" id="CHEBI:58533"/>
        <dbReference type="EC" id="2.4.2.28"/>
    </reaction>
</comment>
<evidence type="ECO:0000313" key="7">
    <source>
        <dbReference type="Proteomes" id="UP000192273"/>
    </source>
</evidence>
<reference evidence="6 7" key="1">
    <citation type="submission" date="2017-03" db="EMBL/GenBank/DDBJ databases">
        <title>Genome Sequence of Roseovarius mucosus strain SMR3 Isolated from a culture of the Diatom Skeletonema marinoi.</title>
        <authorList>
            <person name="Topel M."/>
            <person name="Pinder M."/>
            <person name="Johansson O.N."/>
            <person name="Kourtchenko O."/>
            <person name="Godhe A."/>
            <person name="Clarke A.K."/>
        </authorList>
    </citation>
    <scope>NUCLEOTIDE SEQUENCE [LARGE SCALE GENOMIC DNA]</scope>
    <source>
        <strain evidence="6 7">SMR3</strain>
    </source>
</reference>
<sequence length="291" mass="30947">MTKTMIGVIGGSGLYEIDGLQGAEWRAVETPWGAASDAILTGTLDGVPMAFLPRHGRGHVHSPSSVPYRANIDALKRLGVTDVISVSACGSFREDLAPGDFLVIDQYIDRTFAREKSFFGPGCVAHVSVAHPTCPRLSDACETAAQDAGITVHRGGTYLAMEGPQFSTLAESNLYRTVWGCDVIGMTGMPEAKLAREAELCYASVAMITDYDSWHPDHGAVDITAIIATLTGNADKGRDMVRRLPALLGPDRAPCPHGCDRALDFALITAPEKRDPAVLARLDAVAGRVLG</sequence>
<dbReference type="RefSeq" id="WP_081508389.1">
    <property type="nucleotide sequence ID" value="NZ_CP020474.1"/>
</dbReference>
<dbReference type="NCBIfam" id="NF006492">
    <property type="entry name" value="PRK08931.1"/>
    <property type="match status" value="1"/>
</dbReference>
<evidence type="ECO:0000256" key="4">
    <source>
        <dbReference type="HAMAP-Rule" id="MF_01963"/>
    </source>
</evidence>
<feature type="binding site" evidence="4">
    <location>
        <begin position="87"/>
        <end position="88"/>
    </location>
    <ligand>
        <name>phosphate</name>
        <dbReference type="ChEBI" id="CHEBI:43474"/>
    </ligand>
</feature>
<comment type="function">
    <text evidence="4">Catalyzes the reversible phosphorylation of S-methyl-5'-thioadenosine (MTA) to adenine and 5-methylthioribose-1-phosphate. Involved in the breakdown of MTA, a major by-product of polyamine biosynthesis. Responsible for the first step in the methionine salvage pathway after MTA has been generated from S-adenosylmethionine. Has broad substrate specificity with 6-aminopurine nucleosides as preferred substrates.</text>
</comment>